<organism evidence="10 11">
    <name type="scientific">Actinoalloteichus hoggarensis</name>
    <dbReference type="NCBI Taxonomy" id="1470176"/>
    <lineage>
        <taxon>Bacteria</taxon>
        <taxon>Bacillati</taxon>
        <taxon>Actinomycetota</taxon>
        <taxon>Actinomycetes</taxon>
        <taxon>Pseudonocardiales</taxon>
        <taxon>Pseudonocardiaceae</taxon>
        <taxon>Actinoalloteichus</taxon>
    </lineage>
</organism>
<dbReference type="Proteomes" id="UP000204221">
    <property type="component" value="Chromosome"/>
</dbReference>
<dbReference type="EMBL" id="CP022521">
    <property type="protein sequence ID" value="ASO20845.1"/>
    <property type="molecule type" value="Genomic_DNA"/>
</dbReference>
<evidence type="ECO:0000313" key="10">
    <source>
        <dbReference type="EMBL" id="ASO20845.1"/>
    </source>
</evidence>
<evidence type="ECO:0000256" key="2">
    <source>
        <dbReference type="ARBA" id="ARBA00022448"/>
    </source>
</evidence>
<feature type="region of interest" description="Disordered" evidence="8">
    <location>
        <begin position="1"/>
        <end position="35"/>
    </location>
</feature>
<evidence type="ECO:0000256" key="5">
    <source>
        <dbReference type="ARBA" id="ARBA00022989"/>
    </source>
</evidence>
<dbReference type="PANTHER" id="PTHR43005">
    <property type="entry name" value="BLR7065 PROTEIN"/>
    <property type="match status" value="1"/>
</dbReference>
<feature type="transmembrane region" description="Helical" evidence="7">
    <location>
        <begin position="142"/>
        <end position="162"/>
    </location>
</feature>
<feature type="transmembrane region" description="Helical" evidence="7">
    <location>
        <begin position="240"/>
        <end position="262"/>
    </location>
</feature>
<evidence type="ECO:0000256" key="4">
    <source>
        <dbReference type="ARBA" id="ARBA00022692"/>
    </source>
</evidence>
<comment type="similarity">
    <text evidence="7">Belongs to the binding-protein-dependent transport system permease family.</text>
</comment>
<proteinExistence type="inferred from homology"/>
<feature type="domain" description="ABC transmembrane type-1" evidence="9">
    <location>
        <begin position="104"/>
        <end position="318"/>
    </location>
</feature>
<feature type="transmembrane region" description="Helical" evidence="7">
    <location>
        <begin position="300"/>
        <end position="319"/>
    </location>
</feature>
<keyword evidence="6 7" id="KW-0472">Membrane</keyword>
<dbReference type="KEGG" id="ahg:AHOG_16095"/>
<accession>A0A221W4R5</accession>
<evidence type="ECO:0000256" key="6">
    <source>
        <dbReference type="ARBA" id="ARBA00023136"/>
    </source>
</evidence>
<dbReference type="SUPFAM" id="SSF161098">
    <property type="entry name" value="MetI-like"/>
    <property type="match status" value="1"/>
</dbReference>
<dbReference type="Gene3D" id="1.10.3720.10">
    <property type="entry name" value="MetI-like"/>
    <property type="match status" value="1"/>
</dbReference>
<name>A0A221W4R5_9PSEU</name>
<comment type="subcellular location">
    <subcellularLocation>
        <location evidence="1 7">Cell membrane</location>
        <topology evidence="1 7">Multi-pass membrane protein</topology>
    </subcellularLocation>
</comment>
<evidence type="ECO:0000256" key="8">
    <source>
        <dbReference type="SAM" id="MobiDB-lite"/>
    </source>
</evidence>
<dbReference type="PANTHER" id="PTHR43005:SF1">
    <property type="entry name" value="SPERMIDINE_PUTRESCINE TRANSPORT SYSTEM PERMEASE PROTEIN"/>
    <property type="match status" value="1"/>
</dbReference>
<evidence type="ECO:0000313" key="11">
    <source>
        <dbReference type="Proteomes" id="UP000204221"/>
    </source>
</evidence>
<gene>
    <name evidence="10" type="primary">sugA3</name>
    <name evidence="10" type="ORF">AHOG_16095</name>
</gene>
<feature type="transmembrane region" description="Helical" evidence="7">
    <location>
        <begin position="99"/>
        <end position="130"/>
    </location>
</feature>
<dbReference type="CDD" id="cd06261">
    <property type="entry name" value="TM_PBP2"/>
    <property type="match status" value="1"/>
</dbReference>
<keyword evidence="11" id="KW-1185">Reference proteome</keyword>
<evidence type="ECO:0000256" key="3">
    <source>
        <dbReference type="ARBA" id="ARBA00022475"/>
    </source>
</evidence>
<dbReference type="GO" id="GO:0055085">
    <property type="term" value="P:transmembrane transport"/>
    <property type="evidence" value="ECO:0007669"/>
    <property type="project" value="InterPro"/>
</dbReference>
<dbReference type="InterPro" id="IPR000515">
    <property type="entry name" value="MetI-like"/>
</dbReference>
<keyword evidence="3" id="KW-1003">Cell membrane</keyword>
<evidence type="ECO:0000259" key="9">
    <source>
        <dbReference type="PROSITE" id="PS50928"/>
    </source>
</evidence>
<feature type="transmembrane region" description="Helical" evidence="7">
    <location>
        <begin position="192"/>
        <end position="219"/>
    </location>
</feature>
<sequence>MRRGAEIDGPRTPAPAPAGRPGRARSGRASGHGAVSTARRREGLLLAAPALIFLVAMLAFPLFYNLVTSVLDVDLAGLLGEGTPFVGAENYRTAVSESAFWSAVALTVVFTVSSLVLQFGIGFALALLFARDFPWNGLLRSLMLVAWLLPPVVSGSLFRWMLDADAGAYNAILRSLGLEVLTNAWLTDTGTALAGVIFANVWIGVPFNMILLLVGLTSLDRDLYSSAELDGASAWQRFRYLTLPLMRPVMAAVLLLGLIYTFKAFDLIFVMTGGGPVDATRVLPLLAYERFFEFFRFGEGAAITVLLLVIPLVVSLWYVRGLGKETDR</sequence>
<dbReference type="InterPro" id="IPR035906">
    <property type="entry name" value="MetI-like_sf"/>
</dbReference>
<dbReference type="Pfam" id="PF00528">
    <property type="entry name" value="BPD_transp_1"/>
    <property type="match status" value="1"/>
</dbReference>
<keyword evidence="5 7" id="KW-1133">Transmembrane helix</keyword>
<evidence type="ECO:0000256" key="7">
    <source>
        <dbReference type="RuleBase" id="RU363032"/>
    </source>
</evidence>
<keyword evidence="2 7" id="KW-0813">Transport</keyword>
<dbReference type="GO" id="GO:0005886">
    <property type="term" value="C:plasma membrane"/>
    <property type="evidence" value="ECO:0007669"/>
    <property type="project" value="UniProtKB-SubCell"/>
</dbReference>
<keyword evidence="4 7" id="KW-0812">Transmembrane</keyword>
<protein>
    <submittedName>
        <fullName evidence="10">Trehalose transport system permease protein SugA</fullName>
    </submittedName>
</protein>
<evidence type="ECO:0000256" key="1">
    <source>
        <dbReference type="ARBA" id="ARBA00004651"/>
    </source>
</evidence>
<feature type="transmembrane region" description="Helical" evidence="7">
    <location>
        <begin position="44"/>
        <end position="64"/>
    </location>
</feature>
<dbReference type="AlphaFoldDB" id="A0A221W4R5"/>
<dbReference type="PROSITE" id="PS50928">
    <property type="entry name" value="ABC_TM1"/>
    <property type="match status" value="1"/>
</dbReference>
<reference evidence="10 11" key="1">
    <citation type="submission" date="2017-07" db="EMBL/GenBank/DDBJ databases">
        <title>Complete genome sequence of Actinoalloteichus hoggarensis DSM 45943, type strain of Actinoalloteichus hoggarensis.</title>
        <authorList>
            <person name="Ruckert C."/>
            <person name="Nouioui I."/>
            <person name="Willmese J."/>
            <person name="van Wezel G."/>
            <person name="Klenk H.-P."/>
            <person name="Kalinowski J."/>
            <person name="Zotchev S.B."/>
        </authorList>
    </citation>
    <scope>NUCLEOTIDE SEQUENCE [LARGE SCALE GENOMIC DNA]</scope>
    <source>
        <strain evidence="10 11">DSM 45943</strain>
    </source>
</reference>